<feature type="transmembrane region" description="Helical" evidence="12">
    <location>
        <begin position="7"/>
        <end position="24"/>
    </location>
</feature>
<evidence type="ECO:0000259" key="13">
    <source>
        <dbReference type="Pfam" id="PF02163"/>
    </source>
</evidence>
<keyword evidence="8" id="KW-0862">Zinc</keyword>
<accession>A0A9D0ZH48</accession>
<dbReference type="EMBL" id="DVGA01000097">
    <property type="protein sequence ID" value="HIQ79336.1"/>
    <property type="molecule type" value="Genomic_DNA"/>
</dbReference>
<dbReference type="AlphaFoldDB" id="A0A9D0ZH48"/>
<reference evidence="14" key="2">
    <citation type="journal article" date="2021" name="PeerJ">
        <title>Extensive microbial diversity within the chicken gut microbiome revealed by metagenomics and culture.</title>
        <authorList>
            <person name="Gilroy R."/>
            <person name="Ravi A."/>
            <person name="Getino M."/>
            <person name="Pursley I."/>
            <person name="Horton D.L."/>
            <person name="Alikhan N.F."/>
            <person name="Baker D."/>
            <person name="Gharbi K."/>
            <person name="Hall N."/>
            <person name="Watson M."/>
            <person name="Adriaenssens E.M."/>
            <person name="Foster-Nyarko E."/>
            <person name="Jarju S."/>
            <person name="Secka A."/>
            <person name="Antonio M."/>
            <person name="Oren A."/>
            <person name="Chaudhuri R.R."/>
            <person name="La Ragione R."/>
            <person name="Hildebrand F."/>
            <person name="Pallen M.J."/>
        </authorList>
    </citation>
    <scope>NUCLEOTIDE SEQUENCE</scope>
    <source>
        <strain evidence="14">ChiBcolR7-354</strain>
    </source>
</reference>
<keyword evidence="4" id="KW-0645">Protease</keyword>
<evidence type="ECO:0000256" key="7">
    <source>
        <dbReference type="ARBA" id="ARBA00022801"/>
    </source>
</evidence>
<evidence type="ECO:0000256" key="2">
    <source>
        <dbReference type="ARBA" id="ARBA00004141"/>
    </source>
</evidence>
<dbReference type="GO" id="GO:0046872">
    <property type="term" value="F:metal ion binding"/>
    <property type="evidence" value="ECO:0007669"/>
    <property type="project" value="UniProtKB-KW"/>
</dbReference>
<feature type="domain" description="Peptidase M50" evidence="13">
    <location>
        <begin position="106"/>
        <end position="145"/>
    </location>
</feature>
<keyword evidence="6" id="KW-0479">Metal-binding</keyword>
<evidence type="ECO:0000256" key="3">
    <source>
        <dbReference type="ARBA" id="ARBA00007931"/>
    </source>
</evidence>
<evidence type="ECO:0000256" key="6">
    <source>
        <dbReference type="ARBA" id="ARBA00022723"/>
    </source>
</evidence>
<evidence type="ECO:0000256" key="12">
    <source>
        <dbReference type="SAM" id="Phobius"/>
    </source>
</evidence>
<proteinExistence type="inferred from homology"/>
<feature type="transmembrane region" description="Helical" evidence="12">
    <location>
        <begin position="71"/>
        <end position="94"/>
    </location>
</feature>
<feature type="transmembrane region" description="Helical" evidence="12">
    <location>
        <begin position="100"/>
        <end position="123"/>
    </location>
</feature>
<name>A0A9D0ZH48_9FIRM</name>
<evidence type="ECO:0000256" key="4">
    <source>
        <dbReference type="ARBA" id="ARBA00022670"/>
    </source>
</evidence>
<comment type="caution">
    <text evidence="14">The sequence shown here is derived from an EMBL/GenBank/DDBJ whole genome shotgun (WGS) entry which is preliminary data.</text>
</comment>
<dbReference type="GO" id="GO:0008237">
    <property type="term" value="F:metallopeptidase activity"/>
    <property type="evidence" value="ECO:0007669"/>
    <property type="project" value="UniProtKB-KW"/>
</dbReference>
<keyword evidence="10" id="KW-0482">Metalloprotease</keyword>
<evidence type="ECO:0000313" key="15">
    <source>
        <dbReference type="Proteomes" id="UP000824262"/>
    </source>
</evidence>
<reference evidence="14" key="1">
    <citation type="submission" date="2020-10" db="EMBL/GenBank/DDBJ databases">
        <authorList>
            <person name="Gilroy R."/>
        </authorList>
    </citation>
    <scope>NUCLEOTIDE SEQUENCE</scope>
    <source>
        <strain evidence="14">ChiBcolR7-354</strain>
    </source>
</reference>
<dbReference type="PANTHER" id="PTHR39188">
    <property type="entry name" value="MEMBRANE-ASSOCIATED ZINC METALLOPROTEASE M50B"/>
    <property type="match status" value="1"/>
</dbReference>
<sequence>MEKHLKINISAGAVLLLAALYFILDWDGLAALLLAAAAHEAGHLAALRVMGGRVTSFRFDICGAVIERRGAPGTLAEAACAAAGPAAGAAYALIAARLGAHFGSGLLTLSAGLSLVLTAFNLIPAPPLDGGRIAEALLGRRVSGIIALAAAGLTLAAGLYAVARGCGAALLTAGAYLCLEQGRERP</sequence>
<feature type="transmembrane region" description="Helical" evidence="12">
    <location>
        <begin position="144"/>
        <end position="163"/>
    </location>
</feature>
<comment type="subcellular location">
    <subcellularLocation>
        <location evidence="2">Membrane</location>
        <topology evidence="2">Multi-pass membrane protein</topology>
    </subcellularLocation>
</comment>
<evidence type="ECO:0000256" key="9">
    <source>
        <dbReference type="ARBA" id="ARBA00022989"/>
    </source>
</evidence>
<keyword evidence="9 12" id="KW-1133">Transmembrane helix</keyword>
<evidence type="ECO:0000256" key="1">
    <source>
        <dbReference type="ARBA" id="ARBA00001947"/>
    </source>
</evidence>
<dbReference type="InterPro" id="IPR008915">
    <property type="entry name" value="Peptidase_M50"/>
</dbReference>
<organism evidence="14 15">
    <name type="scientific">Candidatus Scatomorpha intestinavium</name>
    <dbReference type="NCBI Taxonomy" id="2840922"/>
    <lineage>
        <taxon>Bacteria</taxon>
        <taxon>Bacillati</taxon>
        <taxon>Bacillota</taxon>
        <taxon>Clostridia</taxon>
        <taxon>Eubacteriales</taxon>
        <taxon>Candidatus Scatomorpha</taxon>
    </lineage>
</organism>
<keyword evidence="5 12" id="KW-0812">Transmembrane</keyword>
<gene>
    <name evidence="14" type="ORF">IAB77_08780</name>
</gene>
<keyword evidence="7" id="KW-0378">Hydrolase</keyword>
<dbReference type="CDD" id="cd05709">
    <property type="entry name" value="S2P-M50"/>
    <property type="match status" value="1"/>
</dbReference>
<comment type="similarity">
    <text evidence="3">Belongs to the peptidase M50B family.</text>
</comment>
<dbReference type="GO" id="GO:0006508">
    <property type="term" value="P:proteolysis"/>
    <property type="evidence" value="ECO:0007669"/>
    <property type="project" value="UniProtKB-KW"/>
</dbReference>
<dbReference type="Proteomes" id="UP000824262">
    <property type="component" value="Unassembled WGS sequence"/>
</dbReference>
<protein>
    <submittedName>
        <fullName evidence="14">M50 family metallopeptidase</fullName>
    </submittedName>
</protein>
<evidence type="ECO:0000256" key="5">
    <source>
        <dbReference type="ARBA" id="ARBA00022692"/>
    </source>
</evidence>
<evidence type="ECO:0000313" key="14">
    <source>
        <dbReference type="EMBL" id="HIQ79336.1"/>
    </source>
</evidence>
<dbReference type="Pfam" id="PF02163">
    <property type="entry name" value="Peptidase_M50"/>
    <property type="match status" value="1"/>
</dbReference>
<comment type="cofactor">
    <cofactor evidence="1">
        <name>Zn(2+)</name>
        <dbReference type="ChEBI" id="CHEBI:29105"/>
    </cofactor>
</comment>
<evidence type="ECO:0000256" key="11">
    <source>
        <dbReference type="ARBA" id="ARBA00023136"/>
    </source>
</evidence>
<evidence type="ECO:0000256" key="8">
    <source>
        <dbReference type="ARBA" id="ARBA00022833"/>
    </source>
</evidence>
<dbReference type="GO" id="GO:0016020">
    <property type="term" value="C:membrane"/>
    <property type="evidence" value="ECO:0007669"/>
    <property type="project" value="UniProtKB-SubCell"/>
</dbReference>
<keyword evidence="11 12" id="KW-0472">Membrane</keyword>
<evidence type="ECO:0000256" key="10">
    <source>
        <dbReference type="ARBA" id="ARBA00023049"/>
    </source>
</evidence>
<dbReference type="PANTHER" id="PTHR39188:SF3">
    <property type="entry name" value="STAGE IV SPORULATION PROTEIN FB"/>
    <property type="match status" value="1"/>
</dbReference>